<sequence length="155" mass="17043">MDATSIDRTADLQDITALFEGMNAAWGRGDADAYGEHFTSDATYTTYVGTLYQGRTDIVEGHRALLTTFLKGTQLAGETTDIRFIGADTAVVLSRGDVHKGNKPPRKLRKVQTSTVVRDTDGQWRVAAFHNTKRHTVMEAVSFTFAPATRPLAHQ</sequence>
<reference evidence="2 3" key="1">
    <citation type="submission" date="2024-10" db="EMBL/GenBank/DDBJ databases">
        <title>The Natural Products Discovery Center: Release of the First 8490 Sequenced Strains for Exploring Actinobacteria Biosynthetic Diversity.</title>
        <authorList>
            <person name="Kalkreuter E."/>
            <person name="Kautsar S.A."/>
            <person name="Yang D."/>
            <person name="Bader C.D."/>
            <person name="Teijaro C.N."/>
            <person name="Fluegel L."/>
            <person name="Davis C.M."/>
            <person name="Simpson J.R."/>
            <person name="Lauterbach L."/>
            <person name="Steele A.D."/>
            <person name="Gui C."/>
            <person name="Meng S."/>
            <person name="Li G."/>
            <person name="Viehrig K."/>
            <person name="Ye F."/>
            <person name="Su P."/>
            <person name="Kiefer A.F."/>
            <person name="Nichols A."/>
            <person name="Cepeda A.J."/>
            <person name="Yan W."/>
            <person name="Fan B."/>
            <person name="Jiang Y."/>
            <person name="Adhikari A."/>
            <person name="Zheng C.-J."/>
            <person name="Schuster L."/>
            <person name="Cowan T.M."/>
            <person name="Smanski M.J."/>
            <person name="Chevrette M.G."/>
            <person name="De Carvalho L.P.S."/>
            <person name="Shen B."/>
        </authorList>
    </citation>
    <scope>NUCLEOTIDE SEQUENCE [LARGE SCALE GENOMIC DNA]</scope>
    <source>
        <strain evidence="2 3">NPDC053399</strain>
    </source>
</reference>
<dbReference type="InterPro" id="IPR032710">
    <property type="entry name" value="NTF2-like_dom_sf"/>
</dbReference>
<comment type="caution">
    <text evidence="2">The sequence shown here is derived from an EMBL/GenBank/DDBJ whole genome shotgun (WGS) entry which is preliminary data.</text>
</comment>
<organism evidence="2 3">
    <name type="scientific">Streptomyces fildesensis</name>
    <dbReference type="NCBI Taxonomy" id="375757"/>
    <lineage>
        <taxon>Bacteria</taxon>
        <taxon>Bacillati</taxon>
        <taxon>Actinomycetota</taxon>
        <taxon>Actinomycetes</taxon>
        <taxon>Kitasatosporales</taxon>
        <taxon>Streptomycetaceae</taxon>
        <taxon>Streptomyces</taxon>
    </lineage>
</organism>
<keyword evidence="3" id="KW-1185">Reference proteome</keyword>
<dbReference type="RefSeq" id="WP_399645027.1">
    <property type="nucleotide sequence ID" value="NZ_JBITYG010000002.1"/>
</dbReference>
<gene>
    <name evidence="2" type="ORF">ACIGXA_06360</name>
</gene>
<dbReference type="InterPro" id="IPR027843">
    <property type="entry name" value="DUF4440"/>
</dbReference>
<evidence type="ECO:0000259" key="1">
    <source>
        <dbReference type="Pfam" id="PF14534"/>
    </source>
</evidence>
<evidence type="ECO:0000313" key="2">
    <source>
        <dbReference type="EMBL" id="MFI9100128.1"/>
    </source>
</evidence>
<protein>
    <submittedName>
        <fullName evidence="2">SgcJ/EcaC family oxidoreductase</fullName>
    </submittedName>
</protein>
<dbReference type="Proteomes" id="UP001614394">
    <property type="component" value="Unassembled WGS sequence"/>
</dbReference>
<dbReference type="InterPro" id="IPR011944">
    <property type="entry name" value="Steroid_delta5-4_isomerase"/>
</dbReference>
<proteinExistence type="predicted"/>
<accession>A0ABW8C1Y7</accession>
<dbReference type="NCBIfam" id="TIGR02246">
    <property type="entry name" value="SgcJ/EcaC family oxidoreductase"/>
    <property type="match status" value="1"/>
</dbReference>
<feature type="domain" description="DUF4440" evidence="1">
    <location>
        <begin position="15"/>
        <end position="126"/>
    </location>
</feature>
<dbReference type="Pfam" id="PF14534">
    <property type="entry name" value="DUF4440"/>
    <property type="match status" value="1"/>
</dbReference>
<dbReference type="EMBL" id="JBITYG010000002">
    <property type="protein sequence ID" value="MFI9100128.1"/>
    <property type="molecule type" value="Genomic_DNA"/>
</dbReference>
<name>A0ABW8C1Y7_9ACTN</name>
<dbReference type="SUPFAM" id="SSF54427">
    <property type="entry name" value="NTF2-like"/>
    <property type="match status" value="1"/>
</dbReference>
<evidence type="ECO:0000313" key="3">
    <source>
        <dbReference type="Proteomes" id="UP001614394"/>
    </source>
</evidence>
<dbReference type="Gene3D" id="3.10.450.50">
    <property type="match status" value="1"/>
</dbReference>